<reference evidence="1 2" key="1">
    <citation type="journal article" date="2013" name="ISME J.">
        <title>A metabolic model for members of the genus Tetrasphaera involved in enhanced biological phosphorus removal.</title>
        <authorList>
            <person name="Kristiansen R."/>
            <person name="Nguyen H.T.T."/>
            <person name="Saunders A.M."/>
            <person name="Nielsen J.L."/>
            <person name="Wimmer R."/>
            <person name="Le V.Q."/>
            <person name="McIlroy S.J."/>
            <person name="Petrovski S."/>
            <person name="Seviour R.J."/>
            <person name="Calteau A."/>
            <person name="Nielsen K.L."/>
            <person name="Nielsen P.H."/>
        </authorList>
    </citation>
    <scope>NUCLEOTIDE SEQUENCE [LARGE SCALE GENOMIC DNA]</scope>
    <source>
        <strain evidence="1 2">T1-X7</strain>
    </source>
</reference>
<dbReference type="EMBL" id="CAJB01000426">
    <property type="protein sequence ID" value="CCH80381.1"/>
    <property type="molecule type" value="Genomic_DNA"/>
</dbReference>
<evidence type="ECO:0000313" key="1">
    <source>
        <dbReference type="EMBL" id="CCH80381.1"/>
    </source>
</evidence>
<dbReference type="STRING" id="1194083.BN12_900005"/>
<keyword evidence="2" id="KW-1185">Reference proteome</keyword>
<proteinExistence type="predicted"/>
<name>A0A077M3J4_9MICO</name>
<gene>
    <name evidence="1" type="ORF">BN12_900005</name>
</gene>
<protein>
    <submittedName>
        <fullName evidence="1">Uncharacterized protein</fullName>
    </submittedName>
</protein>
<dbReference type="Proteomes" id="UP000035721">
    <property type="component" value="Unassembled WGS sequence"/>
</dbReference>
<sequence>MRKVSLILALTSGVWRDGELRIVGVACDLPCVSREAQDEGVGTAAVEVQT</sequence>
<evidence type="ECO:0000313" key="2">
    <source>
        <dbReference type="Proteomes" id="UP000035721"/>
    </source>
</evidence>
<dbReference type="AlphaFoldDB" id="A0A077M3J4"/>
<organism evidence="1 2">
    <name type="scientific">Nostocoides japonicum T1-X7</name>
    <dbReference type="NCBI Taxonomy" id="1194083"/>
    <lineage>
        <taxon>Bacteria</taxon>
        <taxon>Bacillati</taxon>
        <taxon>Actinomycetota</taxon>
        <taxon>Actinomycetes</taxon>
        <taxon>Micrococcales</taxon>
        <taxon>Intrasporangiaceae</taxon>
        <taxon>Nostocoides</taxon>
    </lineage>
</organism>
<accession>A0A077M3J4</accession>
<comment type="caution">
    <text evidence="1">The sequence shown here is derived from an EMBL/GenBank/DDBJ whole genome shotgun (WGS) entry which is preliminary data.</text>
</comment>